<keyword evidence="1" id="KW-1133">Transmembrane helix</keyword>
<gene>
    <name evidence="2" type="ORF">HIV01_003005</name>
</gene>
<evidence type="ECO:0000256" key="1">
    <source>
        <dbReference type="SAM" id="Phobius"/>
    </source>
</evidence>
<sequence length="241" mass="26016">MNYWPLLGVAWVVVGFVLRANPVIVVVSAGLVSGLAAGKSMPELLAVIGDSFISNRALLMFAMTLPTIGLLERAGLREHALQWIARWRGLTLARLLVVYLAARQGLSTLGLIDIAGHAQTVRPLLAPMSESAANRTPGLQEHGPLPRAEIQRVHALAAATDNVGRFFGEDVFLAFGAVLLIQGFYAEHGITLEPLQIALWAIPTAIAAFVIHAVRIVFFQRGLARRMSSSTDSTERHDAVD</sequence>
<proteinExistence type="predicted"/>
<feature type="transmembrane region" description="Helical" evidence="1">
    <location>
        <begin position="6"/>
        <end position="32"/>
    </location>
</feature>
<protein>
    <submittedName>
        <fullName evidence="2">DUF969 domain-containing protein</fullName>
    </submittedName>
</protein>
<dbReference type="EMBL" id="CP071517">
    <property type="protein sequence ID" value="QSX75523.1"/>
    <property type="molecule type" value="Genomic_DNA"/>
</dbReference>
<dbReference type="RefSeq" id="WP_200604880.1">
    <property type="nucleotide sequence ID" value="NZ_CP071517.1"/>
</dbReference>
<feature type="transmembrane region" description="Helical" evidence="1">
    <location>
        <begin position="166"/>
        <end position="185"/>
    </location>
</feature>
<keyword evidence="3" id="KW-1185">Reference proteome</keyword>
<keyword evidence="1" id="KW-0812">Transmembrane</keyword>
<accession>A0ABX7RDG2</accession>
<dbReference type="Proteomes" id="UP000663400">
    <property type="component" value="Chromosome"/>
</dbReference>
<reference evidence="2 3" key="1">
    <citation type="submission" date="2021-02" db="EMBL/GenBank/DDBJ databases">
        <title>Lysobacter arenosi sp. nov., isolated from soil of gangwondo yeongwol, south Korea.</title>
        <authorList>
            <person name="Kim K.R."/>
            <person name="Kim K.H."/>
            <person name="Jeon C.O."/>
        </authorList>
    </citation>
    <scope>NUCLEOTIDE SEQUENCE [LARGE SCALE GENOMIC DNA]</scope>
    <source>
        <strain evidence="2 3">R7</strain>
    </source>
</reference>
<dbReference type="Pfam" id="PF06149">
    <property type="entry name" value="DUF969"/>
    <property type="match status" value="1"/>
</dbReference>
<evidence type="ECO:0000313" key="3">
    <source>
        <dbReference type="Proteomes" id="UP000663400"/>
    </source>
</evidence>
<organism evidence="2 3">
    <name type="scientific">Lysobacter arenosi</name>
    <dbReference type="NCBI Taxonomy" id="2795387"/>
    <lineage>
        <taxon>Bacteria</taxon>
        <taxon>Pseudomonadati</taxon>
        <taxon>Pseudomonadota</taxon>
        <taxon>Gammaproteobacteria</taxon>
        <taxon>Lysobacterales</taxon>
        <taxon>Lysobacteraceae</taxon>
        <taxon>Lysobacter</taxon>
    </lineage>
</organism>
<evidence type="ECO:0000313" key="2">
    <source>
        <dbReference type="EMBL" id="QSX75523.1"/>
    </source>
</evidence>
<name>A0ABX7RDG2_9GAMM</name>
<dbReference type="InterPro" id="IPR010374">
    <property type="entry name" value="DUF969"/>
</dbReference>
<keyword evidence="1" id="KW-0472">Membrane</keyword>
<feature type="transmembrane region" description="Helical" evidence="1">
    <location>
        <begin position="197"/>
        <end position="218"/>
    </location>
</feature>